<evidence type="ECO:0000313" key="2">
    <source>
        <dbReference type="EMBL" id="EIE26181.1"/>
    </source>
</evidence>
<dbReference type="eggNOG" id="KOG0284">
    <property type="taxonomic scope" value="Eukaryota"/>
</dbReference>
<comment type="caution">
    <text evidence="2">The sequence shown here is derived from an EMBL/GenBank/DDBJ whole genome shotgun (WGS) entry which is preliminary data.</text>
</comment>
<dbReference type="PROSITE" id="PS50082">
    <property type="entry name" value="WD_REPEATS_2"/>
    <property type="match status" value="4"/>
</dbReference>
<dbReference type="OrthoDB" id="16717at2759"/>
<dbReference type="PANTHER" id="PTHR22836">
    <property type="entry name" value="WD40 REPEAT PROTEIN"/>
    <property type="match status" value="1"/>
</dbReference>
<dbReference type="GO" id="GO:0031124">
    <property type="term" value="P:mRNA 3'-end processing"/>
    <property type="evidence" value="ECO:0007669"/>
    <property type="project" value="InterPro"/>
</dbReference>
<dbReference type="InterPro" id="IPR036322">
    <property type="entry name" value="WD40_repeat_dom_sf"/>
</dbReference>
<organism evidence="2 3">
    <name type="scientific">Coccomyxa subellipsoidea (strain C-169)</name>
    <name type="common">Green microalga</name>
    <dbReference type="NCBI Taxonomy" id="574566"/>
    <lineage>
        <taxon>Eukaryota</taxon>
        <taxon>Viridiplantae</taxon>
        <taxon>Chlorophyta</taxon>
        <taxon>core chlorophytes</taxon>
        <taxon>Trebouxiophyceae</taxon>
        <taxon>Trebouxiophyceae incertae sedis</taxon>
        <taxon>Coccomyxaceae</taxon>
        <taxon>Coccomyxa</taxon>
        <taxon>Coccomyxa subellipsoidea</taxon>
    </lineage>
</organism>
<dbReference type="STRING" id="574566.I0Z6B2"/>
<gene>
    <name evidence="2" type="ORF">COCSUDRAFT_13120</name>
</gene>
<dbReference type="SMART" id="SM00320">
    <property type="entry name" value="WD40"/>
    <property type="match status" value="7"/>
</dbReference>
<dbReference type="KEGG" id="csl:COCSUDRAFT_13120"/>
<evidence type="ECO:0000256" key="1">
    <source>
        <dbReference type="PROSITE-ProRule" id="PRU00221"/>
    </source>
</evidence>
<dbReference type="CDD" id="cd00200">
    <property type="entry name" value="WD40"/>
    <property type="match status" value="1"/>
</dbReference>
<dbReference type="PROSITE" id="PS50294">
    <property type="entry name" value="WD_REPEATS_REGION"/>
    <property type="match status" value="3"/>
</dbReference>
<sequence>MPYSRRTVDYTGPYLRLLQERPKRPNRYGINLLQPTAAGALRILPPMGYIDQPANSFATKFVHMSWNKVRASFNAVTWNQEGRRCITGTQVGEFTQWEGRTFAFEHIIQAHEAPIRTARFLHNGEYMLSSDDAGIVKYWKRHLDSVKALQAHNESIRGICIAPSDLKFATASDDSTVKACHIWQIWDFKTAQLEATLRGHGGDVKACDWHPSKGVVASASKDNVIKLWDPRGGKDALATLQGHNATIMQARNIHIIAHNVSQVHWNMNGNWLLSASRDSLCKVYDARMLRELATFRGHVKDVTSAAWHPIHEDLFVSGSYDGSLCYWLVSHPNEPQASCIALSSTLLGAHEASVLSMAWHPAGHLLATGGADTMTKFWCRARPGDPWTDRARAEQEQGATTESGAEQIVEWIVL</sequence>
<proteinExistence type="predicted"/>
<protein>
    <submittedName>
        <fullName evidence="2">WD40 repeat-like protein</fullName>
    </submittedName>
</protein>
<dbReference type="PANTHER" id="PTHR22836:SF0">
    <property type="entry name" value="PRE-MRNA 3' END PROCESSING PROTEIN WDR33"/>
    <property type="match status" value="1"/>
</dbReference>
<evidence type="ECO:0000313" key="3">
    <source>
        <dbReference type="Proteomes" id="UP000007264"/>
    </source>
</evidence>
<dbReference type="RefSeq" id="XP_005650725.1">
    <property type="nucleotide sequence ID" value="XM_005650668.1"/>
</dbReference>
<dbReference type="GeneID" id="17044185"/>
<feature type="repeat" description="WD" evidence="1">
    <location>
        <begin position="347"/>
        <end position="378"/>
    </location>
</feature>
<reference evidence="2 3" key="1">
    <citation type="journal article" date="2012" name="Genome Biol.">
        <title>The genome of the polar eukaryotic microalga coccomyxa subellipsoidea reveals traits of cold adaptation.</title>
        <authorList>
            <person name="Blanc G."/>
            <person name="Agarkova I."/>
            <person name="Grimwood J."/>
            <person name="Kuo A."/>
            <person name="Brueggeman A."/>
            <person name="Dunigan D."/>
            <person name="Gurnon J."/>
            <person name="Ladunga I."/>
            <person name="Lindquist E."/>
            <person name="Lucas S."/>
            <person name="Pangilinan J."/>
            <person name="Proschold T."/>
            <person name="Salamov A."/>
            <person name="Schmutz J."/>
            <person name="Weeks D."/>
            <person name="Yamada T."/>
            <person name="Claverie J.M."/>
            <person name="Grigoriev I."/>
            <person name="Van Etten J."/>
            <person name="Lomsadze A."/>
            <person name="Borodovsky M."/>
        </authorList>
    </citation>
    <scope>NUCLEOTIDE SEQUENCE [LARGE SCALE GENOMIC DNA]</scope>
    <source>
        <strain evidence="2 3">C-169</strain>
    </source>
</reference>
<keyword evidence="1" id="KW-0853">WD repeat</keyword>
<name>I0Z6B2_COCSC</name>
<dbReference type="SUPFAM" id="SSF50978">
    <property type="entry name" value="WD40 repeat-like"/>
    <property type="match status" value="1"/>
</dbReference>
<keyword evidence="3" id="KW-1185">Reference proteome</keyword>
<dbReference type="InterPro" id="IPR015943">
    <property type="entry name" value="WD40/YVTN_repeat-like_dom_sf"/>
</dbReference>
<dbReference type="AlphaFoldDB" id="I0Z6B2"/>
<accession>I0Z6B2</accession>
<dbReference type="Gene3D" id="2.130.10.10">
    <property type="entry name" value="YVTN repeat-like/Quinoprotein amine dehydrogenase"/>
    <property type="match status" value="3"/>
</dbReference>
<dbReference type="GO" id="GO:0005847">
    <property type="term" value="C:mRNA cleavage and polyadenylation specificity factor complex"/>
    <property type="evidence" value="ECO:0007669"/>
    <property type="project" value="TreeGrafter"/>
</dbReference>
<dbReference type="InterPro" id="IPR001680">
    <property type="entry name" value="WD40_rpt"/>
</dbReference>
<dbReference type="Pfam" id="PF00400">
    <property type="entry name" value="WD40"/>
    <property type="match status" value="6"/>
</dbReference>
<dbReference type="EMBL" id="AGSI01000003">
    <property type="protein sequence ID" value="EIE26181.1"/>
    <property type="molecule type" value="Genomic_DNA"/>
</dbReference>
<feature type="repeat" description="WD" evidence="1">
    <location>
        <begin position="108"/>
        <end position="140"/>
    </location>
</feature>
<dbReference type="Proteomes" id="UP000007264">
    <property type="component" value="Unassembled WGS sequence"/>
</dbReference>
<dbReference type="InterPro" id="IPR045245">
    <property type="entry name" value="Pfs2-like"/>
</dbReference>
<feature type="repeat" description="WD" evidence="1">
    <location>
        <begin position="197"/>
        <end position="238"/>
    </location>
</feature>
<feature type="repeat" description="WD" evidence="1">
    <location>
        <begin position="295"/>
        <end position="327"/>
    </location>
</feature>